<dbReference type="InterPro" id="IPR015353">
    <property type="entry name" value="Rubisco_LSMT_subst-bd"/>
</dbReference>
<dbReference type="AlphaFoldDB" id="A0A151GUL4"/>
<evidence type="ECO:0000256" key="1">
    <source>
        <dbReference type="ARBA" id="ARBA00022603"/>
    </source>
</evidence>
<dbReference type="SUPFAM" id="SSF82199">
    <property type="entry name" value="SET domain"/>
    <property type="match status" value="1"/>
</dbReference>
<evidence type="ECO:0000256" key="2">
    <source>
        <dbReference type="ARBA" id="ARBA00022679"/>
    </source>
</evidence>
<reference evidence="5 6" key="1">
    <citation type="journal article" date="2016" name="Sci. Rep.">
        <title>Insights into Adaptations to a Near-Obligate Nematode Endoparasitic Lifestyle from the Finished Genome of Drechmeria coniospora.</title>
        <authorList>
            <person name="Zhang L."/>
            <person name="Zhou Z."/>
            <person name="Guo Q."/>
            <person name="Fokkens L."/>
            <person name="Miskei M."/>
            <person name="Pocsi I."/>
            <person name="Zhang W."/>
            <person name="Chen M."/>
            <person name="Wang L."/>
            <person name="Sun Y."/>
            <person name="Donzelli B.G."/>
            <person name="Gibson D.M."/>
            <person name="Nelson D.R."/>
            <person name="Luo J.G."/>
            <person name="Rep M."/>
            <person name="Liu H."/>
            <person name="Yang S."/>
            <person name="Wang J."/>
            <person name="Krasnoff S.B."/>
            <person name="Xu Y."/>
            <person name="Molnar I."/>
            <person name="Lin M."/>
        </authorList>
    </citation>
    <scope>NUCLEOTIDE SEQUENCE [LARGE SCALE GENOMIC DNA]</scope>
    <source>
        <strain evidence="5 6">ARSEF 6962</strain>
    </source>
</reference>
<dbReference type="Pfam" id="PF09273">
    <property type="entry name" value="Rubis-subs-bind"/>
    <property type="match status" value="1"/>
</dbReference>
<dbReference type="InterPro" id="IPR036464">
    <property type="entry name" value="Rubisco_LSMT_subst-bd_sf"/>
</dbReference>
<dbReference type="InParanoid" id="A0A151GUL4"/>
<evidence type="ECO:0000256" key="3">
    <source>
        <dbReference type="ARBA" id="ARBA00022691"/>
    </source>
</evidence>
<dbReference type="Pfam" id="PF00856">
    <property type="entry name" value="SET"/>
    <property type="match status" value="1"/>
</dbReference>
<dbReference type="RefSeq" id="XP_040660151.1">
    <property type="nucleotide sequence ID" value="XM_040799268.1"/>
</dbReference>
<dbReference type="InterPro" id="IPR046341">
    <property type="entry name" value="SET_dom_sf"/>
</dbReference>
<gene>
    <name evidence="5" type="ORF">DCS_01937</name>
</gene>
<keyword evidence="6" id="KW-1185">Reference proteome</keyword>
<protein>
    <submittedName>
        <fullName evidence="5">SET domain protein</fullName>
    </submittedName>
</protein>
<dbReference type="PROSITE" id="PS50280">
    <property type="entry name" value="SET"/>
    <property type="match status" value="1"/>
</dbReference>
<dbReference type="FunFam" id="3.90.1410.10:FF:000007">
    <property type="entry name" value="Ribosomal lysine N-methyltransferase 4"/>
    <property type="match status" value="1"/>
</dbReference>
<organism evidence="5 6">
    <name type="scientific">Drechmeria coniospora</name>
    <name type="common">Nematophagous fungus</name>
    <name type="synonym">Meria coniospora</name>
    <dbReference type="NCBI Taxonomy" id="98403"/>
    <lineage>
        <taxon>Eukaryota</taxon>
        <taxon>Fungi</taxon>
        <taxon>Dikarya</taxon>
        <taxon>Ascomycota</taxon>
        <taxon>Pezizomycotina</taxon>
        <taxon>Sordariomycetes</taxon>
        <taxon>Hypocreomycetidae</taxon>
        <taxon>Hypocreales</taxon>
        <taxon>Ophiocordycipitaceae</taxon>
        <taxon>Drechmeria</taxon>
    </lineage>
</organism>
<dbReference type="EMBL" id="LAYC01000001">
    <property type="protein sequence ID" value="KYK60799.1"/>
    <property type="molecule type" value="Genomic_DNA"/>
</dbReference>
<dbReference type="CDD" id="cd19178">
    <property type="entry name" value="SET_SETD6"/>
    <property type="match status" value="1"/>
</dbReference>
<keyword evidence="1" id="KW-0489">Methyltransferase</keyword>
<dbReference type="GeneID" id="63714580"/>
<proteinExistence type="predicted"/>
<evidence type="ECO:0000259" key="4">
    <source>
        <dbReference type="PROSITE" id="PS50280"/>
    </source>
</evidence>
<sequence>MASFQERTDNFLRWFKSLPGAFFSDAIEIVDLRARNAGRGIIATRNIPAETTLFTIPRRAIISVDSSRLRELLPSLFESQGDGDDEQPLDSWSGLIMVLIHEHLNGDSSAWRPYFGVLPETFDTPMFWSDDELSELQASAMRSKIGKAEAEHMFRTKLLPAFRQRPDIFPSSNDYSDEQFFQMAHMVGSTIMAYAFDLENDEAEEENGDEWVEDREGKSLIGMVPMADILNADAEFNVHVNHGDDSLTVTTLRRIHAGEEIMNYYGPHPNSELLRRYGYVTEKHSRHDVVEIPWLTVLSTLVDHLGIPQQTLEQALERIDDEELEDSFVLERGSAEPNSEGTFVGPAAIEEMPADLQEQLKLVLKSLQKMDESLLPDKRKRDEALQAIMLKTILTIESWYSTTSAEDERLLLQNGPCARRNAAVLVRLGEKRLLNEAKEFLCGLAEDLPTDGSSPQKRARRDA</sequence>
<feature type="domain" description="SET" evidence="4">
    <location>
        <begin position="25"/>
        <end position="266"/>
    </location>
</feature>
<dbReference type="OrthoDB" id="341421at2759"/>
<comment type="caution">
    <text evidence="5">The sequence shown here is derived from an EMBL/GenBank/DDBJ whole genome shotgun (WGS) entry which is preliminary data.</text>
</comment>
<keyword evidence="2" id="KW-0808">Transferase</keyword>
<dbReference type="GO" id="GO:0016279">
    <property type="term" value="F:protein-lysine N-methyltransferase activity"/>
    <property type="evidence" value="ECO:0007669"/>
    <property type="project" value="UniProtKB-UniRule"/>
</dbReference>
<dbReference type="GO" id="GO:0005634">
    <property type="term" value="C:nucleus"/>
    <property type="evidence" value="ECO:0007669"/>
    <property type="project" value="UniProtKB-SubCell"/>
</dbReference>
<dbReference type="Gene3D" id="3.90.1410.10">
    <property type="entry name" value="set domain protein methyltransferase, domain 1"/>
    <property type="match status" value="1"/>
</dbReference>
<dbReference type="InterPro" id="IPR001214">
    <property type="entry name" value="SET_dom"/>
</dbReference>
<dbReference type="PANTHER" id="PTHR13271">
    <property type="entry name" value="UNCHARACTERIZED PUTATIVE METHYLTRANSFERASE"/>
    <property type="match status" value="1"/>
</dbReference>
<name>A0A151GUL4_DRECN</name>
<evidence type="ECO:0000313" key="5">
    <source>
        <dbReference type="EMBL" id="KYK60799.1"/>
    </source>
</evidence>
<dbReference type="InterPro" id="IPR050600">
    <property type="entry name" value="SETD3_SETD6_MTase"/>
</dbReference>
<dbReference type="GO" id="GO:0032259">
    <property type="term" value="P:methylation"/>
    <property type="evidence" value="ECO:0007669"/>
    <property type="project" value="UniProtKB-KW"/>
</dbReference>
<accession>A0A151GUL4</accession>
<dbReference type="PANTHER" id="PTHR13271:SF34">
    <property type="entry name" value="N-LYSINE METHYLTRANSFERASE SETD6"/>
    <property type="match status" value="1"/>
</dbReference>
<dbReference type="FunCoup" id="A0A151GUL4">
    <property type="interactions" value="259"/>
</dbReference>
<keyword evidence="3" id="KW-0949">S-adenosyl-L-methionine</keyword>
<dbReference type="InterPro" id="IPR044430">
    <property type="entry name" value="SETD6_SET"/>
</dbReference>
<dbReference type="SUPFAM" id="SSF81822">
    <property type="entry name" value="RuBisCo LSMT C-terminal, substrate-binding domain"/>
    <property type="match status" value="1"/>
</dbReference>
<evidence type="ECO:0000313" key="6">
    <source>
        <dbReference type="Proteomes" id="UP000076580"/>
    </source>
</evidence>
<dbReference type="Gene3D" id="3.90.1420.10">
    <property type="entry name" value="Rubisco LSMT, substrate-binding domain"/>
    <property type="match status" value="1"/>
</dbReference>
<dbReference type="Proteomes" id="UP000076580">
    <property type="component" value="Chromosome 01"/>
</dbReference>
<dbReference type="STRING" id="98403.A0A151GUL4"/>